<dbReference type="AlphaFoldDB" id="A0A3M8VYG9"/>
<reference evidence="2 3" key="1">
    <citation type="submission" date="2018-11" db="EMBL/GenBank/DDBJ databases">
        <title>The Potential of Streptomyces as Biocontrol Agents against the Tomato grey mould, Botrytis cinerea (Gray mold) Frontiers in Microbiology.</title>
        <authorList>
            <person name="Li D."/>
        </authorList>
    </citation>
    <scope>NUCLEOTIDE SEQUENCE [LARGE SCALE GENOMIC DNA]</scope>
    <source>
        <strain evidence="2 3">NEAU-LD23</strain>
    </source>
</reference>
<dbReference type="RefSeq" id="WP_123101284.1">
    <property type="nucleotide sequence ID" value="NZ_RIBZ01000247.1"/>
</dbReference>
<name>A0A3M8VYG9_9ACTN</name>
<organism evidence="2 3">
    <name type="scientific">Streptomyces botrytidirepellens</name>
    <dbReference type="NCBI Taxonomy" id="2486417"/>
    <lineage>
        <taxon>Bacteria</taxon>
        <taxon>Bacillati</taxon>
        <taxon>Actinomycetota</taxon>
        <taxon>Actinomycetes</taxon>
        <taxon>Kitasatosporales</taxon>
        <taxon>Streptomycetaceae</taxon>
        <taxon>Streptomyces</taxon>
    </lineage>
</organism>
<feature type="domain" description="Helix-turn-helix" evidence="1">
    <location>
        <begin position="2"/>
        <end position="48"/>
    </location>
</feature>
<dbReference type="InterPro" id="IPR041657">
    <property type="entry name" value="HTH_17"/>
</dbReference>
<dbReference type="SUPFAM" id="SSF46955">
    <property type="entry name" value="Putative DNA-binding domain"/>
    <property type="match status" value="1"/>
</dbReference>
<dbReference type="Pfam" id="PF12728">
    <property type="entry name" value="HTH_17"/>
    <property type="match status" value="1"/>
</dbReference>
<keyword evidence="2" id="KW-0238">DNA-binding</keyword>
<gene>
    <name evidence="2" type="ORF">EEJ42_19480</name>
</gene>
<evidence type="ECO:0000259" key="1">
    <source>
        <dbReference type="Pfam" id="PF12728"/>
    </source>
</evidence>
<dbReference type="Proteomes" id="UP000275401">
    <property type="component" value="Unassembled WGS sequence"/>
</dbReference>
<proteinExistence type="predicted"/>
<accession>A0A3M8VYG9</accession>
<dbReference type="InterPro" id="IPR009061">
    <property type="entry name" value="DNA-bd_dom_put_sf"/>
</dbReference>
<protein>
    <submittedName>
        <fullName evidence="2">DNA-binding protein</fullName>
    </submittedName>
</protein>
<dbReference type="GO" id="GO:0003677">
    <property type="term" value="F:DNA binding"/>
    <property type="evidence" value="ECO:0007669"/>
    <property type="project" value="UniProtKB-KW"/>
</dbReference>
<comment type="caution">
    <text evidence="2">The sequence shown here is derived from an EMBL/GenBank/DDBJ whole genome shotgun (WGS) entry which is preliminary data.</text>
</comment>
<keyword evidence="3" id="KW-1185">Reference proteome</keyword>
<sequence length="208" mass="22308">MLLTTGQAAEELGCAITTFRRLIRAGLLPGLSRRGVRVMVPFEAVRALRDRPRAPLERLDAPEIAVLRVDTAQPAQEPDRAWIGFSAQLPPDDILKALRGWWRCDAASVAAGGVLPVTLSGYVIAVLTRLDRWEKNTRGRHAFTDAVLAGYVTDLVTPTTSLTGSTSVDRTLADQFLGKRLGSHSGGAVAYVTTNTATANRPAPPKGP</sequence>
<evidence type="ECO:0000313" key="3">
    <source>
        <dbReference type="Proteomes" id="UP000275401"/>
    </source>
</evidence>
<dbReference type="EMBL" id="RIBZ01000247">
    <property type="protein sequence ID" value="RNG22834.1"/>
    <property type="molecule type" value="Genomic_DNA"/>
</dbReference>
<evidence type="ECO:0000313" key="2">
    <source>
        <dbReference type="EMBL" id="RNG22834.1"/>
    </source>
</evidence>